<reference evidence="1 2" key="1">
    <citation type="submission" date="2023-02" db="EMBL/GenBank/DDBJ databases">
        <title>LHISI_Scaffold_Assembly.</title>
        <authorList>
            <person name="Stuart O.P."/>
            <person name="Cleave R."/>
            <person name="Magrath M.J.L."/>
            <person name="Mikheyev A.S."/>
        </authorList>
    </citation>
    <scope>NUCLEOTIDE SEQUENCE [LARGE SCALE GENOMIC DNA]</scope>
    <source>
        <strain evidence="1">Daus_M_001</strain>
        <tissue evidence="1">Leg muscle</tissue>
    </source>
</reference>
<sequence length="312" mass="33829">MEIPKKTHRPVASPGTISTCENPGVTRTVIETGSPWLGGEQANRSSTVVPLAAKSSLAFRRLPAPLSRFIPVIKAPTLQERKQETCFRKSLGAPHLTCYLHIFLQDLSLPRAIKFLRRRDEGGAASECNVGDAAVARRNLPPASENAKWDLRGSSPKTPHLCVDETTMVESHARAQGDEHLTAEHSKPSKILTRCSTRILMWVSGLHCRGVRFSRGNPTYSRVFNPGLGWFSAHPPSTQLGEPGSIPGGVAPGFSHVRIVSDNATGRRGFLGNFPFPLPLRSGAAPYSPLLTIIGSQDLDVKSRPNISIPTL</sequence>
<comment type="caution">
    <text evidence="1">The sequence shown here is derived from an EMBL/GenBank/DDBJ whole genome shotgun (WGS) entry which is preliminary data.</text>
</comment>
<dbReference type="Proteomes" id="UP001159363">
    <property type="component" value="Chromosome 3"/>
</dbReference>
<keyword evidence="2" id="KW-1185">Reference proteome</keyword>
<accession>A0ABQ9HW62</accession>
<proteinExistence type="predicted"/>
<evidence type="ECO:0000313" key="1">
    <source>
        <dbReference type="EMBL" id="KAJ8888321.1"/>
    </source>
</evidence>
<dbReference type="EMBL" id="JARBHB010000003">
    <property type="protein sequence ID" value="KAJ8888321.1"/>
    <property type="molecule type" value="Genomic_DNA"/>
</dbReference>
<organism evidence="1 2">
    <name type="scientific">Dryococelus australis</name>
    <dbReference type="NCBI Taxonomy" id="614101"/>
    <lineage>
        <taxon>Eukaryota</taxon>
        <taxon>Metazoa</taxon>
        <taxon>Ecdysozoa</taxon>
        <taxon>Arthropoda</taxon>
        <taxon>Hexapoda</taxon>
        <taxon>Insecta</taxon>
        <taxon>Pterygota</taxon>
        <taxon>Neoptera</taxon>
        <taxon>Polyneoptera</taxon>
        <taxon>Phasmatodea</taxon>
        <taxon>Verophasmatodea</taxon>
        <taxon>Anareolatae</taxon>
        <taxon>Phasmatidae</taxon>
        <taxon>Eurycanthinae</taxon>
        <taxon>Dryococelus</taxon>
    </lineage>
</organism>
<protein>
    <submittedName>
        <fullName evidence="1">Uncharacterized protein</fullName>
    </submittedName>
</protein>
<name>A0ABQ9HW62_9NEOP</name>
<evidence type="ECO:0000313" key="2">
    <source>
        <dbReference type="Proteomes" id="UP001159363"/>
    </source>
</evidence>
<gene>
    <name evidence="1" type="ORF">PR048_007808</name>
</gene>